<dbReference type="Proteomes" id="UP000824890">
    <property type="component" value="Unassembled WGS sequence"/>
</dbReference>
<accession>A0ABQ7Y972</accession>
<dbReference type="InterPro" id="IPR006553">
    <property type="entry name" value="Leu-rich_rpt_Cys-con_subtyp"/>
</dbReference>
<keyword evidence="4" id="KW-1185">Reference proteome</keyword>
<protein>
    <recommendedName>
        <fullName evidence="2">F-box domain-containing protein</fullName>
    </recommendedName>
</protein>
<dbReference type="Pfam" id="PF12937">
    <property type="entry name" value="F-box-like"/>
    <property type="match status" value="1"/>
</dbReference>
<feature type="region of interest" description="Disordered" evidence="1">
    <location>
        <begin position="426"/>
        <end position="468"/>
    </location>
</feature>
<reference evidence="3 4" key="1">
    <citation type="submission" date="2021-05" db="EMBL/GenBank/DDBJ databases">
        <title>Genome Assembly of Synthetic Allotetraploid Brassica napus Reveals Homoeologous Exchanges between Subgenomes.</title>
        <authorList>
            <person name="Davis J.T."/>
        </authorList>
    </citation>
    <scope>NUCLEOTIDE SEQUENCE [LARGE SCALE GENOMIC DNA]</scope>
    <source>
        <strain evidence="4">cv. Da-Ae</strain>
        <tissue evidence="3">Seedling</tissue>
    </source>
</reference>
<organism evidence="3 4">
    <name type="scientific">Brassica napus</name>
    <name type="common">Rape</name>
    <dbReference type="NCBI Taxonomy" id="3708"/>
    <lineage>
        <taxon>Eukaryota</taxon>
        <taxon>Viridiplantae</taxon>
        <taxon>Streptophyta</taxon>
        <taxon>Embryophyta</taxon>
        <taxon>Tracheophyta</taxon>
        <taxon>Spermatophyta</taxon>
        <taxon>Magnoliopsida</taxon>
        <taxon>eudicotyledons</taxon>
        <taxon>Gunneridae</taxon>
        <taxon>Pentapetalae</taxon>
        <taxon>rosids</taxon>
        <taxon>malvids</taxon>
        <taxon>Brassicales</taxon>
        <taxon>Brassicaceae</taxon>
        <taxon>Brassiceae</taxon>
        <taxon>Brassica</taxon>
    </lineage>
</organism>
<gene>
    <name evidence="3" type="ORF">HID58_081918</name>
</gene>
<dbReference type="PROSITE" id="PS50181">
    <property type="entry name" value="FBOX"/>
    <property type="match status" value="1"/>
</dbReference>
<evidence type="ECO:0000259" key="2">
    <source>
        <dbReference type="PROSITE" id="PS50181"/>
    </source>
</evidence>
<comment type="caution">
    <text evidence="3">The sequence shown here is derived from an EMBL/GenBank/DDBJ whole genome shotgun (WGS) entry which is preliminary data.</text>
</comment>
<dbReference type="InterPro" id="IPR006734">
    <property type="entry name" value="PLATZ"/>
</dbReference>
<dbReference type="InterPro" id="IPR001810">
    <property type="entry name" value="F-box_dom"/>
</dbReference>
<dbReference type="Gene3D" id="1.20.1280.50">
    <property type="match status" value="1"/>
</dbReference>
<feature type="compositionally biased region" description="Acidic residues" evidence="1">
    <location>
        <begin position="426"/>
        <end position="435"/>
    </location>
</feature>
<feature type="domain" description="F-box" evidence="2">
    <location>
        <begin position="37"/>
        <end position="84"/>
    </location>
</feature>
<dbReference type="PANTHER" id="PTHR38926:SF2">
    <property type="entry name" value="F-BOX_LRR-REPEAT PROTEIN 21-RELATED"/>
    <property type="match status" value="1"/>
</dbReference>
<dbReference type="EMBL" id="JAGKQM010000018">
    <property type="protein sequence ID" value="KAH0864707.1"/>
    <property type="molecule type" value="Genomic_DNA"/>
</dbReference>
<dbReference type="CDD" id="cd22164">
    <property type="entry name" value="F-box_AtSKIP19-like"/>
    <property type="match status" value="1"/>
</dbReference>
<evidence type="ECO:0000313" key="4">
    <source>
        <dbReference type="Proteomes" id="UP000824890"/>
    </source>
</evidence>
<proteinExistence type="predicted"/>
<evidence type="ECO:0000256" key="1">
    <source>
        <dbReference type="SAM" id="MobiDB-lite"/>
    </source>
</evidence>
<dbReference type="InterPro" id="IPR032675">
    <property type="entry name" value="LRR_dom_sf"/>
</dbReference>
<dbReference type="Pfam" id="PF04640">
    <property type="entry name" value="PLATZ"/>
    <property type="match status" value="1"/>
</dbReference>
<name>A0ABQ7Y972_BRANA</name>
<dbReference type="SUPFAM" id="SSF52047">
    <property type="entry name" value="RNI-like"/>
    <property type="match status" value="1"/>
</dbReference>
<dbReference type="Gene3D" id="3.80.10.10">
    <property type="entry name" value="Ribonuclease Inhibitor"/>
    <property type="match status" value="1"/>
</dbReference>
<dbReference type="SMART" id="SM00367">
    <property type="entry name" value="LRR_CC"/>
    <property type="match status" value="2"/>
</dbReference>
<sequence>MHYIIRYCSNCDVSLLLGCCDRFLSPRSCFPAMTKDGRYWAGLPPELTWSILSHFGTVDILEKAQKVCKSWHSVCKEPSMWRKINMHNDLGFMDFLTRSRHVAMCRNAVDRSQGGLVEIDIWYFGTDSLLNHIADSSRNLRTLRIAMCHEVNDGLLQAAGKLPFLEELDISYCSFEEETLKAVGKSFPNLKTLKLNYPVLSYSDDEFAIAIAGSMPELRNLQLSGNPYMSNRGLRAILDGCLHLEHLDLRECWRLDLVGDLEKLCAERIRVLRRPGDPTSGPHHICIRRFPWLIQMVKSRLFHELCDQHIKEQRRYFCCDCMIPPFCNVCFKKNDHKDHLIIQAFRCSNQTGVRKDFISKYMDISGIHMFSVNRSWIRCESDVHCFRNNVSHRCKVCGWAFETASSAFCSVECKFRSVLGSQLDDMMESSDDVDEPVVKRKESSEDVSEPIMKRKHRRKGTPYRSPFY</sequence>
<dbReference type="PANTHER" id="PTHR38926">
    <property type="entry name" value="F-BOX DOMAIN CONTAINING PROTEIN, EXPRESSED"/>
    <property type="match status" value="1"/>
</dbReference>
<evidence type="ECO:0000313" key="3">
    <source>
        <dbReference type="EMBL" id="KAH0864707.1"/>
    </source>
</evidence>